<dbReference type="GO" id="GO:0016491">
    <property type="term" value="F:oxidoreductase activity"/>
    <property type="evidence" value="ECO:0007669"/>
    <property type="project" value="UniProtKB-ARBA"/>
</dbReference>
<protein>
    <submittedName>
        <fullName evidence="2">L-lactate dehydrogenase complex protein LldE</fullName>
    </submittedName>
</protein>
<dbReference type="PANTHER" id="PTHR30296:SF0">
    <property type="entry name" value="LACTATE UTILIZATION PROTEIN A"/>
    <property type="match status" value="1"/>
</dbReference>
<organism evidence="2 3">
    <name type="scientific">Albibacterium bauzanense</name>
    <dbReference type="NCBI Taxonomy" id="653929"/>
    <lineage>
        <taxon>Bacteria</taxon>
        <taxon>Pseudomonadati</taxon>
        <taxon>Bacteroidota</taxon>
        <taxon>Sphingobacteriia</taxon>
        <taxon>Sphingobacteriales</taxon>
        <taxon>Sphingobacteriaceae</taxon>
        <taxon>Albibacterium</taxon>
    </lineage>
</organism>
<dbReference type="GO" id="GO:0005829">
    <property type="term" value="C:cytosol"/>
    <property type="evidence" value="ECO:0007669"/>
    <property type="project" value="TreeGrafter"/>
</dbReference>
<gene>
    <name evidence="2" type="ORF">C8N28_0111</name>
</gene>
<evidence type="ECO:0000313" key="2">
    <source>
        <dbReference type="EMBL" id="TCK84817.1"/>
    </source>
</evidence>
<accession>A0A4R1M0L2</accession>
<dbReference type="Proteomes" id="UP000294616">
    <property type="component" value="Unassembled WGS sequence"/>
</dbReference>
<keyword evidence="3" id="KW-1185">Reference proteome</keyword>
<feature type="domain" description="Cysteine-rich" evidence="1">
    <location>
        <begin position="7"/>
        <end position="88"/>
    </location>
</feature>
<dbReference type="Pfam" id="PF02754">
    <property type="entry name" value="CCG"/>
    <property type="match status" value="2"/>
</dbReference>
<dbReference type="RefSeq" id="WP_132220485.1">
    <property type="nucleotide sequence ID" value="NZ_SMGO01000001.1"/>
</dbReference>
<name>A0A4R1M0L2_9SPHI</name>
<reference evidence="2 3" key="1">
    <citation type="submission" date="2019-03" db="EMBL/GenBank/DDBJ databases">
        <title>Genomic Encyclopedia of Archaeal and Bacterial Type Strains, Phase II (KMG-II): from individual species to whole genera.</title>
        <authorList>
            <person name="Goeker M."/>
        </authorList>
    </citation>
    <scope>NUCLEOTIDE SEQUENCE [LARGE SCALE GENOMIC DNA]</scope>
    <source>
        <strain evidence="2 3">DSM 22554</strain>
    </source>
</reference>
<dbReference type="PANTHER" id="PTHR30296">
    <property type="entry name" value="UNCHARACTERIZED PROTEIN YKGE"/>
    <property type="match status" value="1"/>
</dbReference>
<dbReference type="AlphaFoldDB" id="A0A4R1M0L2"/>
<dbReference type="InterPro" id="IPR004017">
    <property type="entry name" value="Cys_rich_dom"/>
</dbReference>
<proteinExistence type="predicted"/>
<feature type="domain" description="Cysteine-rich" evidence="1">
    <location>
        <begin position="136"/>
        <end position="220"/>
    </location>
</feature>
<comment type="caution">
    <text evidence="2">The sequence shown here is derived from an EMBL/GenBank/DDBJ whole genome shotgun (WGS) entry which is preliminary data.</text>
</comment>
<dbReference type="OrthoDB" id="9770306at2"/>
<sequence length="246" mass="27278">MIKSNTVELFIPCFIDQLYPQTAFNTIRILEKAGCKVIYNPEQTCCGQPAYNAGFFDEAKTVGSKFLSDFSGDHPIVSPSASCTGMIKHGYNELFTNTMVHNHCRSIQGNIFELTDFLVNVLKKDYFGAELEGKAVYHDSCSGLRDCHIKDEPRQLLANVDGLELVEMKDTDVCCGFGGTFAVKFSGISSAMAEQKVNNALEMNADYIISTDSSCLLHLQGYIDQHKLPLKTMHIVDVLTHGWANI</sequence>
<evidence type="ECO:0000313" key="3">
    <source>
        <dbReference type="Proteomes" id="UP000294616"/>
    </source>
</evidence>
<evidence type="ECO:0000259" key="1">
    <source>
        <dbReference type="Pfam" id="PF02754"/>
    </source>
</evidence>
<dbReference type="EMBL" id="SMGO01000001">
    <property type="protein sequence ID" value="TCK84817.1"/>
    <property type="molecule type" value="Genomic_DNA"/>
</dbReference>